<feature type="transmembrane region" description="Helical" evidence="1">
    <location>
        <begin position="90"/>
        <end position="108"/>
    </location>
</feature>
<evidence type="ECO:0000256" key="1">
    <source>
        <dbReference type="SAM" id="Phobius"/>
    </source>
</evidence>
<protein>
    <recommendedName>
        <fullName evidence="4">Signal peptide prediction</fullName>
    </recommendedName>
</protein>
<evidence type="ECO:0008006" key="4">
    <source>
        <dbReference type="Google" id="ProtNLM"/>
    </source>
</evidence>
<name>A0A2U8FP12_9BURK</name>
<dbReference type="Proteomes" id="UP000244892">
    <property type="component" value="Chromosome"/>
</dbReference>
<organism evidence="2 3">
    <name type="scientific">Aquabacterium olei</name>
    <dbReference type="NCBI Taxonomy" id="1296669"/>
    <lineage>
        <taxon>Bacteria</taxon>
        <taxon>Pseudomonadati</taxon>
        <taxon>Pseudomonadota</taxon>
        <taxon>Betaproteobacteria</taxon>
        <taxon>Burkholderiales</taxon>
        <taxon>Aquabacterium</taxon>
    </lineage>
</organism>
<keyword evidence="1" id="KW-0812">Transmembrane</keyword>
<evidence type="ECO:0000313" key="2">
    <source>
        <dbReference type="EMBL" id="AWI52753.1"/>
    </source>
</evidence>
<keyword evidence="3" id="KW-1185">Reference proteome</keyword>
<dbReference type="RefSeq" id="WP_109035132.1">
    <property type="nucleotide sequence ID" value="NZ_CP029210.1"/>
</dbReference>
<sequence>MRVLAYLWALPTTLVGAVLALVCVAFGARARWVQGACEVHGGGIGRLVARAPAPFGFSAITLGHVILGVSAAELRRVRRHEHVHVRQAEVWGPFFLPAYVLASLWQGLRGRRMYLDNPFERQAYRAESRPDRKSAPP</sequence>
<keyword evidence="1" id="KW-0472">Membrane</keyword>
<dbReference type="OrthoDB" id="274512at2"/>
<feature type="transmembrane region" description="Helical" evidence="1">
    <location>
        <begin position="51"/>
        <end position="69"/>
    </location>
</feature>
<gene>
    <name evidence="2" type="ORF">DEH84_04435</name>
</gene>
<proteinExistence type="predicted"/>
<dbReference type="EMBL" id="CP029210">
    <property type="protein sequence ID" value="AWI52753.1"/>
    <property type="molecule type" value="Genomic_DNA"/>
</dbReference>
<dbReference type="AlphaFoldDB" id="A0A2U8FP12"/>
<accession>A0A2U8FP12</accession>
<evidence type="ECO:0000313" key="3">
    <source>
        <dbReference type="Proteomes" id="UP000244892"/>
    </source>
</evidence>
<dbReference type="KEGG" id="aon:DEH84_04435"/>
<keyword evidence="1" id="KW-1133">Transmembrane helix</keyword>
<reference evidence="2 3" key="1">
    <citation type="submission" date="2018-05" db="EMBL/GenBank/DDBJ databases">
        <title>complete genome sequence of Aquabacterium olei NBRC 110486.</title>
        <authorList>
            <person name="Tang B."/>
            <person name="Chang J."/>
            <person name="Zhang L."/>
            <person name="Yang H."/>
        </authorList>
    </citation>
    <scope>NUCLEOTIDE SEQUENCE [LARGE SCALE GENOMIC DNA]</scope>
    <source>
        <strain evidence="2 3">NBRC 110486</strain>
    </source>
</reference>